<protein>
    <submittedName>
        <fullName evidence="1">DUF4250 domain-containing protein</fullName>
    </submittedName>
</protein>
<accession>A0A2Y9TV60</accession>
<evidence type="ECO:0000313" key="2">
    <source>
        <dbReference type="Proteomes" id="UP000244908"/>
    </source>
</evidence>
<dbReference type="InterPro" id="IPR025346">
    <property type="entry name" value="DUF4250"/>
</dbReference>
<name>A0A2Y9TV60_9GAMM</name>
<reference evidence="1 2" key="1">
    <citation type="journal article" date="2019" name="Int. J. Syst. Evol. Microbiol.">
        <title>Limnobaculum parvum gen. nov., sp. nov., isolated from a freshwater lake.</title>
        <authorList>
            <person name="Baek C."/>
            <person name="Shin S.K."/>
            <person name="Yi H."/>
        </authorList>
    </citation>
    <scope>NUCLEOTIDE SEQUENCE [LARGE SCALE GENOMIC DNA]</scope>
    <source>
        <strain evidence="1 2">HYN0051</strain>
    </source>
</reference>
<organism evidence="1 2">
    <name type="scientific">Limnobaculum parvum</name>
    <dbReference type="NCBI Taxonomy" id="2172103"/>
    <lineage>
        <taxon>Bacteria</taxon>
        <taxon>Pseudomonadati</taxon>
        <taxon>Pseudomonadota</taxon>
        <taxon>Gammaproteobacteria</taxon>
        <taxon>Enterobacterales</taxon>
        <taxon>Budviciaceae</taxon>
        <taxon>Limnobaculum</taxon>
    </lineage>
</organism>
<dbReference type="Pfam" id="PF14056">
    <property type="entry name" value="DUF4250"/>
    <property type="match status" value="1"/>
</dbReference>
<sequence length="62" mass="7412">MQRQNFLAMDPHLLFSIINMKLRDEYESLNDLTRSYDIDQEALIKKLSDAGFQYQPSNNQFR</sequence>
<dbReference type="Proteomes" id="UP000244908">
    <property type="component" value="Chromosome"/>
</dbReference>
<keyword evidence="2" id="KW-1185">Reference proteome</keyword>
<dbReference type="EMBL" id="CP029185">
    <property type="protein sequence ID" value="AWH87476.1"/>
    <property type="molecule type" value="Genomic_DNA"/>
</dbReference>
<proteinExistence type="predicted"/>
<gene>
    <name evidence="1" type="ORF">HYN51_02195</name>
</gene>
<dbReference type="OrthoDB" id="6636823at2"/>
<evidence type="ECO:0000313" key="1">
    <source>
        <dbReference type="EMBL" id="AWH87476.1"/>
    </source>
</evidence>
<dbReference type="RefSeq" id="WP_108899564.1">
    <property type="nucleotide sequence ID" value="NZ_CP029185.2"/>
</dbReference>
<dbReference type="AlphaFoldDB" id="A0A2Y9TV60"/>
<dbReference type="KEGG" id="lpv:HYN51_02195"/>